<accession>A0A947GKD7</accession>
<dbReference type="RefSeq" id="WP_215607081.1">
    <property type="nucleotide sequence ID" value="NZ_JADOES010000002.1"/>
</dbReference>
<dbReference type="AlphaFoldDB" id="A0A947GKD7"/>
<evidence type="ECO:0000313" key="1">
    <source>
        <dbReference type="EMBL" id="MBT9314006.1"/>
    </source>
</evidence>
<dbReference type="EMBL" id="JADOES010000002">
    <property type="protein sequence ID" value="MBT9314006.1"/>
    <property type="molecule type" value="Genomic_DNA"/>
</dbReference>
<protein>
    <submittedName>
        <fullName evidence="1">Uncharacterized protein</fullName>
    </submittedName>
</protein>
<reference evidence="1" key="1">
    <citation type="submission" date="2020-11" db="EMBL/GenBank/DDBJ databases">
        <authorList>
            <person name="Konstantinou D."/>
            <person name="Gkelis S."/>
            <person name="Popin R."/>
            <person name="Fewer D."/>
            <person name="Sivonen K."/>
        </authorList>
    </citation>
    <scope>NUCLEOTIDE SEQUENCE</scope>
    <source>
        <strain evidence="1">TAU-MAC 1115</strain>
    </source>
</reference>
<gene>
    <name evidence="1" type="ORF">IXB50_01030</name>
</gene>
<comment type="caution">
    <text evidence="1">The sequence shown here is derived from an EMBL/GenBank/DDBJ whole genome shotgun (WGS) entry which is preliminary data.</text>
</comment>
<organism evidence="1 2">
    <name type="scientific">Leptothoe spongobia TAU-MAC 1115</name>
    <dbReference type="NCBI Taxonomy" id="1967444"/>
    <lineage>
        <taxon>Bacteria</taxon>
        <taxon>Bacillati</taxon>
        <taxon>Cyanobacteriota</taxon>
        <taxon>Cyanophyceae</taxon>
        <taxon>Nodosilineales</taxon>
        <taxon>Cymatolegaceae</taxon>
        <taxon>Leptothoe</taxon>
        <taxon>Leptothoe spongobia</taxon>
    </lineage>
</organism>
<dbReference type="Proteomes" id="UP000717364">
    <property type="component" value="Unassembled WGS sequence"/>
</dbReference>
<keyword evidence="2" id="KW-1185">Reference proteome</keyword>
<reference evidence="1" key="2">
    <citation type="journal article" date="2021" name="Mar. Drugs">
        <title>Genome Reduction and Secondary Metabolism of the Marine Sponge-Associated Cyanobacterium Leptothoe.</title>
        <authorList>
            <person name="Konstantinou D."/>
            <person name="Popin R.V."/>
            <person name="Fewer D.P."/>
            <person name="Sivonen K."/>
            <person name="Gkelis S."/>
        </authorList>
    </citation>
    <scope>NUCLEOTIDE SEQUENCE</scope>
    <source>
        <strain evidence="1">TAU-MAC 1115</strain>
    </source>
</reference>
<sequence length="45" mass="5271">MDSQMQAAQRSRIREAASAFTTEVIDYLENVRKVHEQVIDTVNYR</sequence>
<name>A0A947GKD7_9CYAN</name>
<evidence type="ECO:0000313" key="2">
    <source>
        <dbReference type="Proteomes" id="UP000717364"/>
    </source>
</evidence>
<proteinExistence type="predicted"/>